<protein>
    <recommendedName>
        <fullName evidence="6">Type VI secretion protein</fullName>
    </recommendedName>
</protein>
<evidence type="ECO:0000256" key="1">
    <source>
        <dbReference type="SAM" id="MobiDB-lite"/>
    </source>
</evidence>
<dbReference type="BioCyc" id="SCEL448385:SCE_RS06500-MONOMER"/>
<dbReference type="InterPro" id="IPR010269">
    <property type="entry name" value="T6SS_TssC-like"/>
</dbReference>
<dbReference type="STRING" id="448385.sce1251"/>
<keyword evidence="5" id="KW-1185">Reference proteome</keyword>
<reference evidence="4 5" key="1">
    <citation type="journal article" date="2007" name="Nat. Biotechnol.">
        <title>Complete genome sequence of the myxobacterium Sorangium cellulosum.</title>
        <authorList>
            <person name="Schneiker S."/>
            <person name="Perlova O."/>
            <person name="Kaiser O."/>
            <person name="Gerth K."/>
            <person name="Alici A."/>
            <person name="Altmeyer M.O."/>
            <person name="Bartels D."/>
            <person name="Bekel T."/>
            <person name="Beyer S."/>
            <person name="Bode E."/>
            <person name="Bode H.B."/>
            <person name="Bolten C.J."/>
            <person name="Choudhuri J.V."/>
            <person name="Doss S."/>
            <person name="Elnakady Y.A."/>
            <person name="Frank B."/>
            <person name="Gaigalat L."/>
            <person name="Goesmann A."/>
            <person name="Groeger C."/>
            <person name="Gross F."/>
            <person name="Jelsbak L."/>
            <person name="Jelsbak L."/>
            <person name="Kalinowski J."/>
            <person name="Kegler C."/>
            <person name="Knauber T."/>
            <person name="Konietzny S."/>
            <person name="Kopp M."/>
            <person name="Krause L."/>
            <person name="Krug D."/>
            <person name="Linke B."/>
            <person name="Mahmud T."/>
            <person name="Martinez-Arias R."/>
            <person name="McHardy A.C."/>
            <person name="Merai M."/>
            <person name="Meyer F."/>
            <person name="Mormann S."/>
            <person name="Munoz-Dorado J."/>
            <person name="Perez J."/>
            <person name="Pradella S."/>
            <person name="Rachid S."/>
            <person name="Raddatz G."/>
            <person name="Rosenau F."/>
            <person name="Rueckert C."/>
            <person name="Sasse F."/>
            <person name="Scharfe M."/>
            <person name="Schuster S.C."/>
            <person name="Suen G."/>
            <person name="Treuner-Lange A."/>
            <person name="Velicer G.J."/>
            <person name="Vorholter F.-J."/>
            <person name="Weissman K.J."/>
            <person name="Welch R.D."/>
            <person name="Wenzel S.C."/>
            <person name="Whitworth D.E."/>
            <person name="Wilhelm S."/>
            <person name="Wittmann C."/>
            <person name="Bloecker H."/>
            <person name="Puehler A."/>
            <person name="Mueller R."/>
        </authorList>
    </citation>
    <scope>NUCLEOTIDE SEQUENCE [LARGE SCALE GENOMIC DNA]</scope>
    <source>
        <strain evidence="5">So ce56</strain>
    </source>
</reference>
<dbReference type="InterPro" id="IPR044031">
    <property type="entry name" value="TssC1_N"/>
</dbReference>
<evidence type="ECO:0008006" key="6">
    <source>
        <dbReference type="Google" id="ProtNLM"/>
    </source>
</evidence>
<evidence type="ECO:0000313" key="4">
    <source>
        <dbReference type="EMBL" id="CAN91408.1"/>
    </source>
</evidence>
<proteinExistence type="predicted"/>
<dbReference type="Proteomes" id="UP000002139">
    <property type="component" value="Chromosome"/>
</dbReference>
<dbReference type="PANTHER" id="PTHR35565">
    <property type="entry name" value="CYTOPLASMIC PROTEIN-RELATED"/>
    <property type="match status" value="1"/>
</dbReference>
<dbReference type="PANTHER" id="PTHR35565:SF1">
    <property type="entry name" value="TYPE VI SECRETION SYSTEM CONTRACTILE SHEATH LARGE SUBUNIT"/>
    <property type="match status" value="1"/>
</dbReference>
<feature type="region of interest" description="Disordered" evidence="1">
    <location>
        <begin position="1"/>
        <end position="29"/>
    </location>
</feature>
<dbReference type="eggNOG" id="COG3517">
    <property type="taxonomic scope" value="Bacteria"/>
</dbReference>
<evidence type="ECO:0000259" key="2">
    <source>
        <dbReference type="Pfam" id="PF05943"/>
    </source>
</evidence>
<evidence type="ECO:0000259" key="3">
    <source>
        <dbReference type="Pfam" id="PF18945"/>
    </source>
</evidence>
<dbReference type="EMBL" id="AM746676">
    <property type="protein sequence ID" value="CAN91408.1"/>
    <property type="molecule type" value="Genomic_DNA"/>
</dbReference>
<dbReference type="Pfam" id="PF18945">
    <property type="entry name" value="VipB_2"/>
    <property type="match status" value="1"/>
</dbReference>
<dbReference type="Pfam" id="PF05943">
    <property type="entry name" value="VipB"/>
    <property type="match status" value="1"/>
</dbReference>
<dbReference type="NCBIfam" id="TIGR03355">
    <property type="entry name" value="VI_chp_2"/>
    <property type="match status" value="1"/>
</dbReference>
<organism evidence="4 5">
    <name type="scientific">Sorangium cellulosum (strain So ce56)</name>
    <name type="common">Polyangium cellulosum (strain So ce56)</name>
    <dbReference type="NCBI Taxonomy" id="448385"/>
    <lineage>
        <taxon>Bacteria</taxon>
        <taxon>Pseudomonadati</taxon>
        <taxon>Myxococcota</taxon>
        <taxon>Polyangia</taxon>
        <taxon>Polyangiales</taxon>
        <taxon>Polyangiaceae</taxon>
        <taxon>Sorangium</taxon>
    </lineage>
</organism>
<feature type="domain" description="TssC1 C-terminal" evidence="3">
    <location>
        <begin position="408"/>
        <end position="518"/>
    </location>
</feature>
<dbReference type="KEGG" id="scl:sce1251"/>
<sequence>MPRAPPGRGGARGRRRVRRFQPASDRGKFLDMQAGQHEEPVMGSNGSLLAELLAETGVASTSGAYHDVKRGVEAVVGKVAGRPEAGAALDSALIDLWIAEIDQRLSRQIDEILHHPVFQRLEAAWRGLKFAIDHIDFRENIRVEILNCSKDDLLADFEDSSEVVRSGLYKIVYSSEFGNFGGKPFGAVISNYEFGPVPQDIALLQKCAAVATMAHAPFLAVAGPQFFGLKDYRKVPHLGDIKALFEGPQYVKYTAFRESEDARYVGLLLPRFLLRLPYGASTSPIRAFSYEEDVVGNHAAYCWGAPTYAMATRLAESFARHRWCLHIIGPQSGGTVEGLTLHEYDALGAIQTKIPTEIMLTERREFELSEEGFIGLTFRKDTDNACFFSANSAQKPKYFGQSDEGRAAEVNYRLGTQLPYVFLVSRLAHYLKVMQREQIGTWKERGDLERELNSWLSQYVADMDVVSPAVRSRRPLRKGRTSVTEVEGSAGWYRVHLEVRPHLKYMGAYFTLSLMGKLDRE</sequence>
<accession>A9F676</accession>
<feature type="domain" description="TssC1 N-terminal" evidence="2">
    <location>
        <begin position="97"/>
        <end position="394"/>
    </location>
</feature>
<name>A9F676_SORC5</name>
<gene>
    <name evidence="4" type="ordered locus">sce1251</name>
</gene>
<evidence type="ECO:0000313" key="5">
    <source>
        <dbReference type="Proteomes" id="UP000002139"/>
    </source>
</evidence>
<dbReference type="HOGENOM" id="CLU_018386_1_0_7"/>
<dbReference type="InterPro" id="IPR044032">
    <property type="entry name" value="TssC1_C"/>
</dbReference>
<dbReference type="AlphaFoldDB" id="A9F676"/>